<evidence type="ECO:0000313" key="1">
    <source>
        <dbReference type="EMBL" id="ONM34072.1"/>
    </source>
</evidence>
<dbReference type="EMBL" id="CM007649">
    <property type="protein sequence ID" value="ONM34072.1"/>
    <property type="molecule type" value="Genomic_DNA"/>
</dbReference>
<gene>
    <name evidence="1" type="ORF">ZEAMMB73_Zm00001d041917</name>
</gene>
<name>A0A1D6MZQ3_MAIZE</name>
<organism evidence="1">
    <name type="scientific">Zea mays</name>
    <name type="common">Maize</name>
    <dbReference type="NCBI Taxonomy" id="4577"/>
    <lineage>
        <taxon>Eukaryota</taxon>
        <taxon>Viridiplantae</taxon>
        <taxon>Streptophyta</taxon>
        <taxon>Embryophyta</taxon>
        <taxon>Tracheophyta</taxon>
        <taxon>Spermatophyta</taxon>
        <taxon>Magnoliopsida</taxon>
        <taxon>Liliopsida</taxon>
        <taxon>Poales</taxon>
        <taxon>Poaceae</taxon>
        <taxon>PACMAD clade</taxon>
        <taxon>Panicoideae</taxon>
        <taxon>Andropogonodae</taxon>
        <taxon>Andropogoneae</taxon>
        <taxon>Tripsacinae</taxon>
        <taxon>Zea</taxon>
    </lineage>
</organism>
<sequence>MITERNFEGAAPFRKSNSFNKPMPWLLEFVC</sequence>
<dbReference type="AlphaFoldDB" id="A0A1D6MZQ3"/>
<protein>
    <submittedName>
        <fullName evidence="1">Cytochrome b-c1 complex subunit 6</fullName>
    </submittedName>
</protein>
<reference evidence="1" key="1">
    <citation type="submission" date="2015-12" db="EMBL/GenBank/DDBJ databases">
        <title>Update maize B73 reference genome by single molecule sequencing technologies.</title>
        <authorList>
            <consortium name="Maize Genome Sequencing Project"/>
            <person name="Ware D."/>
        </authorList>
    </citation>
    <scope>NUCLEOTIDE SEQUENCE [LARGE SCALE GENOMIC DNA]</scope>
    <source>
        <tissue evidence="1">Seedling</tissue>
    </source>
</reference>
<proteinExistence type="predicted"/>
<accession>A0A1D6MZQ3</accession>